<dbReference type="InterPro" id="IPR050363">
    <property type="entry name" value="MIP/Aquaporin"/>
</dbReference>
<comment type="similarity">
    <text evidence="2">Belongs to the MIP/aquaporin (TC 1.A.8) family.</text>
</comment>
<dbReference type="Gene3D" id="1.20.1080.10">
    <property type="entry name" value="Glycerol uptake facilitator protein"/>
    <property type="match status" value="1"/>
</dbReference>
<dbReference type="SUPFAM" id="SSF81338">
    <property type="entry name" value="Aquaporin-like"/>
    <property type="match status" value="2"/>
</dbReference>
<dbReference type="PANTHER" id="PTHR43829:SF9">
    <property type="entry name" value="AQUAPORIN-9"/>
    <property type="match status" value="1"/>
</dbReference>
<dbReference type="Proteomes" id="UP000188320">
    <property type="component" value="Unassembled WGS sequence"/>
</dbReference>
<dbReference type="OrthoDB" id="3222at2759"/>
<keyword evidence="4 8" id="KW-0812">Transmembrane</keyword>
<evidence type="ECO:0000256" key="7">
    <source>
        <dbReference type="SAM" id="MobiDB-lite"/>
    </source>
</evidence>
<proteinExistence type="inferred from homology"/>
<name>A0A1R1PUM3_ZANCU</name>
<dbReference type="EMBL" id="LSSK01000172">
    <property type="protein sequence ID" value="OMH84609.1"/>
    <property type="molecule type" value="Genomic_DNA"/>
</dbReference>
<feature type="region of interest" description="Disordered" evidence="7">
    <location>
        <begin position="376"/>
        <end position="427"/>
    </location>
</feature>
<keyword evidence="5 8" id="KW-1133">Transmembrane helix</keyword>
<keyword evidence="6 8" id="KW-0472">Membrane</keyword>
<feature type="transmembrane region" description="Helical" evidence="8">
    <location>
        <begin position="243"/>
        <end position="261"/>
    </location>
</feature>
<reference evidence="10" key="1">
    <citation type="submission" date="2017-01" db="EMBL/GenBank/DDBJ databases">
        <authorList>
            <person name="Wang Y."/>
            <person name="White M."/>
            <person name="Kvist S."/>
            <person name="Moncalvo J.-M."/>
        </authorList>
    </citation>
    <scope>NUCLEOTIDE SEQUENCE [LARGE SCALE GENOMIC DNA]</scope>
    <source>
        <strain evidence="10">COL-18-3</strain>
    </source>
</reference>
<accession>A0A1R1PUM3</accession>
<evidence type="ECO:0000313" key="9">
    <source>
        <dbReference type="EMBL" id="OMH84609.1"/>
    </source>
</evidence>
<keyword evidence="3" id="KW-0813">Transport</keyword>
<feature type="transmembrane region" description="Helical" evidence="8">
    <location>
        <begin position="84"/>
        <end position="103"/>
    </location>
</feature>
<feature type="transmembrane region" description="Helical" evidence="8">
    <location>
        <begin position="44"/>
        <end position="63"/>
    </location>
</feature>
<organism evidence="9 10">
    <name type="scientific">Zancudomyces culisetae</name>
    <name type="common">Gut fungus</name>
    <name type="synonym">Smittium culisetae</name>
    <dbReference type="NCBI Taxonomy" id="1213189"/>
    <lineage>
        <taxon>Eukaryota</taxon>
        <taxon>Fungi</taxon>
        <taxon>Fungi incertae sedis</taxon>
        <taxon>Zoopagomycota</taxon>
        <taxon>Kickxellomycotina</taxon>
        <taxon>Harpellomycetes</taxon>
        <taxon>Harpellales</taxon>
        <taxon>Legeriomycetaceae</taxon>
        <taxon>Zancudomyces</taxon>
    </lineage>
</organism>
<dbReference type="Pfam" id="PF00230">
    <property type="entry name" value="MIP"/>
    <property type="match status" value="1"/>
</dbReference>
<gene>
    <name evidence="9" type="ORF">AX774_g1858</name>
</gene>
<dbReference type="PANTHER" id="PTHR43829">
    <property type="entry name" value="AQUAPORIN OR AQUAGLYCEROPORIN RELATED"/>
    <property type="match status" value="1"/>
</dbReference>
<sequence>MSIDNHKKSMLESPGKLNDKIMILTGELGGVEVSRRGISLNSGFGWAIGTMIGMYLPVGIYRNHLNPIITISAAIFRRYPWRRVPTMILAQVFGVLAGIFVTYSNFSLKYLDKTTSIGNKITTIGVATKAKGVAGLGKHFYANELLTAPQLGETAKTVLTKASSTAAKVWPRIPVSINVKIQAIKEGATSTTSTITSATATATNAAVKTGARVLANNKAKVFAGTRPFITQFGVMGDYYDKRIWFINIIGGAILMLGYFAITDKRQMLFRPVVPIAVGLLLLTILVALGGIGTKSINTFNPLIELFKAIALLLYPNNGAQLRNNASIAQVIISMVICPLFGGIIGGTIFECIRPPRTELELNKRLLQSSISKSTKVFTGTNSDDDGDNEQGDYIGEIDAAKRGEGIGEDKRGSGSKSSFKFSSRRIPSLRKNKNEDIEIAQIAE</sequence>
<feature type="compositionally biased region" description="Low complexity" evidence="7">
    <location>
        <begin position="414"/>
        <end position="425"/>
    </location>
</feature>
<evidence type="ECO:0000256" key="5">
    <source>
        <dbReference type="ARBA" id="ARBA00022989"/>
    </source>
</evidence>
<comment type="subcellular location">
    <subcellularLocation>
        <location evidence="1">Membrane</location>
        <topology evidence="1">Multi-pass membrane protein</topology>
    </subcellularLocation>
</comment>
<feature type="transmembrane region" description="Helical" evidence="8">
    <location>
        <begin position="327"/>
        <end position="349"/>
    </location>
</feature>
<dbReference type="InterPro" id="IPR023271">
    <property type="entry name" value="Aquaporin-like"/>
</dbReference>
<dbReference type="InterPro" id="IPR000425">
    <property type="entry name" value="MIP"/>
</dbReference>
<evidence type="ECO:0000256" key="4">
    <source>
        <dbReference type="ARBA" id="ARBA00022692"/>
    </source>
</evidence>
<feature type="transmembrane region" description="Helical" evidence="8">
    <location>
        <begin position="273"/>
        <end position="292"/>
    </location>
</feature>
<evidence type="ECO:0000256" key="6">
    <source>
        <dbReference type="ARBA" id="ARBA00023136"/>
    </source>
</evidence>
<dbReference type="AlphaFoldDB" id="A0A1R1PUM3"/>
<evidence type="ECO:0000256" key="3">
    <source>
        <dbReference type="ARBA" id="ARBA00022448"/>
    </source>
</evidence>
<keyword evidence="10" id="KW-1185">Reference proteome</keyword>
<evidence type="ECO:0000256" key="2">
    <source>
        <dbReference type="ARBA" id="ARBA00006175"/>
    </source>
</evidence>
<dbReference type="GO" id="GO:0015254">
    <property type="term" value="F:glycerol channel activity"/>
    <property type="evidence" value="ECO:0007669"/>
    <property type="project" value="TreeGrafter"/>
</dbReference>
<dbReference type="GO" id="GO:0015250">
    <property type="term" value="F:water channel activity"/>
    <property type="evidence" value="ECO:0007669"/>
    <property type="project" value="TreeGrafter"/>
</dbReference>
<evidence type="ECO:0000256" key="1">
    <source>
        <dbReference type="ARBA" id="ARBA00004141"/>
    </source>
</evidence>
<evidence type="ECO:0000256" key="8">
    <source>
        <dbReference type="SAM" id="Phobius"/>
    </source>
</evidence>
<evidence type="ECO:0000313" key="10">
    <source>
        <dbReference type="Proteomes" id="UP000188320"/>
    </source>
</evidence>
<comment type="caution">
    <text evidence="9">The sequence shown here is derived from an EMBL/GenBank/DDBJ whole genome shotgun (WGS) entry which is preliminary data.</text>
</comment>
<dbReference type="GO" id="GO:0005886">
    <property type="term" value="C:plasma membrane"/>
    <property type="evidence" value="ECO:0007669"/>
    <property type="project" value="TreeGrafter"/>
</dbReference>
<feature type="compositionally biased region" description="Basic and acidic residues" evidence="7">
    <location>
        <begin position="398"/>
        <end position="412"/>
    </location>
</feature>
<protein>
    <submittedName>
        <fullName evidence="9">Putative membrane protein</fullName>
    </submittedName>
</protein>